<dbReference type="AlphaFoldDB" id="A0AAV2TKU0"/>
<evidence type="ECO:0000256" key="2">
    <source>
        <dbReference type="SAM" id="Coils"/>
    </source>
</evidence>
<evidence type="ECO:0000313" key="5">
    <source>
        <dbReference type="Proteomes" id="UP001497525"/>
    </source>
</evidence>
<comment type="caution">
    <text evidence="4">The sequence shown here is derived from an EMBL/GenBank/DDBJ whole genome shotgun (WGS) entry which is preliminary data.</text>
</comment>
<proteinExistence type="inferred from homology"/>
<sequence>MPEWLINRKLLQKDYPKRLSAVEQKADALLKDGAITLDAITPYLGYVQILETIQKEDTTTDFFGRASQPVRSWRDLIDSYKKYNLHIAEAAEIVHDISSSQVPKCRNILSDRQKHITDLRQKIKEHTLNVSKKEDALEKAYKEIHLQVGEKHIKLRLAEEASKVPEQLNSFVDKLKELSDTLELYQDFSTFIRSQCRSRTVGQSEGKTFKCCPTLKQLISDGHILYFTWQHGHQPARVEADDDFIRPILMEEQLLVDPDQNSVTKSQAADTSEPPSGDEIVWSEGDASEIDFGDIEVESPEDIQIEVGDTTPVESTGSGVHPTTDANVAAGKDARYLLDTSEGRKALLNDLAELCAFLCRFSDDILEVHGSACDSGDIVNNDSRNPGTSGSATLQNMIMQNAPQSVQSVSAEQVSRMREKVEHALGELTNSSVTQLLMIRTKPGYLDRLVTRLVDLRRQVDRARGRVTEAQLRIEEASAEQDIQTGALIQYRATCRSVVKFLEGELTKLCNRPIQIIGQVLDL</sequence>
<dbReference type="Proteomes" id="UP001497525">
    <property type="component" value="Unassembled WGS sequence"/>
</dbReference>
<organism evidence="4 5">
    <name type="scientific">Calicophoron daubneyi</name>
    <name type="common">Rumen fluke</name>
    <name type="synonym">Paramphistomum daubneyi</name>
    <dbReference type="NCBI Taxonomy" id="300641"/>
    <lineage>
        <taxon>Eukaryota</taxon>
        <taxon>Metazoa</taxon>
        <taxon>Spiralia</taxon>
        <taxon>Lophotrochozoa</taxon>
        <taxon>Platyhelminthes</taxon>
        <taxon>Trematoda</taxon>
        <taxon>Digenea</taxon>
        <taxon>Plagiorchiida</taxon>
        <taxon>Pronocephalata</taxon>
        <taxon>Paramphistomoidea</taxon>
        <taxon>Paramphistomidae</taxon>
        <taxon>Calicophoron</taxon>
    </lineage>
</organism>
<accession>A0AAV2TKU0</accession>
<gene>
    <name evidence="4" type="ORF">CDAUBV1_LOCUS11263</name>
</gene>
<reference evidence="4" key="1">
    <citation type="submission" date="2024-06" db="EMBL/GenBank/DDBJ databases">
        <authorList>
            <person name="Liu X."/>
            <person name="Lenzi L."/>
            <person name="Haldenby T S."/>
            <person name="Uol C."/>
        </authorList>
    </citation>
    <scope>NUCLEOTIDE SEQUENCE</scope>
</reference>
<dbReference type="PANTHER" id="PTHR14894:SF0">
    <property type="entry name" value="CDK5 REGULATORY SUBUNIT-ASSOCIATED PROTEIN 3"/>
    <property type="match status" value="1"/>
</dbReference>
<feature type="region of interest" description="Disordered" evidence="3">
    <location>
        <begin position="256"/>
        <end position="281"/>
    </location>
</feature>
<evidence type="ECO:0000313" key="4">
    <source>
        <dbReference type="EMBL" id="CAL5136980.1"/>
    </source>
</evidence>
<feature type="coiled-coil region" evidence="2">
    <location>
        <begin position="446"/>
        <end position="480"/>
    </location>
</feature>
<dbReference type="GO" id="GO:0007346">
    <property type="term" value="P:regulation of mitotic cell cycle"/>
    <property type="evidence" value="ECO:0007669"/>
    <property type="project" value="TreeGrafter"/>
</dbReference>
<keyword evidence="2" id="KW-0175">Coiled coil</keyword>
<comment type="similarity">
    <text evidence="1">Belongs to the CDK5RAP3 family.</text>
</comment>
<dbReference type="GO" id="GO:0012505">
    <property type="term" value="C:endomembrane system"/>
    <property type="evidence" value="ECO:0007669"/>
    <property type="project" value="TreeGrafter"/>
</dbReference>
<feature type="coiled-coil region" evidence="2">
    <location>
        <begin position="116"/>
        <end position="143"/>
    </location>
</feature>
<dbReference type="InterPro" id="IPR008491">
    <property type="entry name" value="CDK5RAP3"/>
</dbReference>
<feature type="compositionally biased region" description="Polar residues" evidence="3">
    <location>
        <begin position="259"/>
        <end position="274"/>
    </location>
</feature>
<dbReference type="EMBL" id="CAXLJL010000367">
    <property type="protein sequence ID" value="CAL5136980.1"/>
    <property type="molecule type" value="Genomic_DNA"/>
</dbReference>
<evidence type="ECO:0008006" key="6">
    <source>
        <dbReference type="Google" id="ProtNLM"/>
    </source>
</evidence>
<dbReference type="Pfam" id="PF05600">
    <property type="entry name" value="CDK5RAP3"/>
    <property type="match status" value="1"/>
</dbReference>
<protein>
    <recommendedName>
        <fullName evidence="6">CDK5 regulatory subunit-associated protein 3</fullName>
    </recommendedName>
</protein>
<evidence type="ECO:0000256" key="1">
    <source>
        <dbReference type="ARBA" id="ARBA00007478"/>
    </source>
</evidence>
<name>A0AAV2TKU0_CALDB</name>
<evidence type="ECO:0000256" key="3">
    <source>
        <dbReference type="SAM" id="MobiDB-lite"/>
    </source>
</evidence>
<dbReference type="PANTHER" id="PTHR14894">
    <property type="entry name" value="CDK5 REGULATORY SUBUNIT-ASSOCIATED PROTEIN 3"/>
    <property type="match status" value="1"/>
</dbReference>